<evidence type="ECO:0000313" key="4">
    <source>
        <dbReference type="Proteomes" id="UP001175097"/>
    </source>
</evidence>
<keyword evidence="1" id="KW-0238">DNA-binding</keyword>
<evidence type="ECO:0000313" key="3">
    <source>
        <dbReference type="EMBL" id="MDN4607181.1"/>
    </source>
</evidence>
<dbReference type="Gene3D" id="1.10.260.40">
    <property type="entry name" value="lambda repressor-like DNA-binding domains"/>
    <property type="match status" value="1"/>
</dbReference>
<comment type="caution">
    <text evidence="3">The sequence shown here is derived from an EMBL/GenBank/DDBJ whole genome shotgun (WGS) entry which is preliminary data.</text>
</comment>
<dbReference type="SUPFAM" id="SSF47413">
    <property type="entry name" value="lambda repressor-like DNA-binding domains"/>
    <property type="match status" value="1"/>
</dbReference>
<feature type="domain" description="HTH cro/C1-type" evidence="2">
    <location>
        <begin position="11"/>
        <end position="65"/>
    </location>
</feature>
<evidence type="ECO:0000256" key="1">
    <source>
        <dbReference type="ARBA" id="ARBA00023125"/>
    </source>
</evidence>
<dbReference type="InterPro" id="IPR001387">
    <property type="entry name" value="Cro/C1-type_HTH"/>
</dbReference>
<evidence type="ECO:0000259" key="2">
    <source>
        <dbReference type="PROSITE" id="PS50943"/>
    </source>
</evidence>
<dbReference type="PANTHER" id="PTHR46797:SF1">
    <property type="entry name" value="METHYLPHOSPHONATE SYNTHASE"/>
    <property type="match status" value="1"/>
</dbReference>
<dbReference type="CDD" id="cd00093">
    <property type="entry name" value="HTH_XRE"/>
    <property type="match status" value="1"/>
</dbReference>
<protein>
    <submittedName>
        <fullName evidence="3">Helix-turn-helix transcriptional regulator</fullName>
    </submittedName>
</protein>
<keyword evidence="4" id="KW-1185">Reference proteome</keyword>
<name>A0ABT8JPX0_9BACL</name>
<dbReference type="PROSITE" id="PS50943">
    <property type="entry name" value="HTH_CROC1"/>
    <property type="match status" value="1"/>
</dbReference>
<dbReference type="Proteomes" id="UP001175097">
    <property type="component" value="Unassembled WGS sequence"/>
</dbReference>
<dbReference type="EMBL" id="JAROCC010000004">
    <property type="protein sequence ID" value="MDN4607181.1"/>
    <property type="molecule type" value="Genomic_DNA"/>
</dbReference>
<gene>
    <name evidence="3" type="ORF">P5G49_06750</name>
</gene>
<sequence>MDLNSAFGEAIKRKRNSLGYSQETLALLCNLDRTYIGLLERGKRNPSLKSIFTLSHHLNTTPSILIKEVEVILSKSRGNKGNV</sequence>
<accession>A0ABT8JPX0</accession>
<proteinExistence type="predicted"/>
<dbReference type="InterPro" id="IPR050807">
    <property type="entry name" value="TransReg_Diox_bact_type"/>
</dbReference>
<dbReference type="InterPro" id="IPR010982">
    <property type="entry name" value="Lambda_DNA-bd_dom_sf"/>
</dbReference>
<dbReference type="Pfam" id="PF01381">
    <property type="entry name" value="HTH_3"/>
    <property type="match status" value="1"/>
</dbReference>
<dbReference type="PANTHER" id="PTHR46797">
    <property type="entry name" value="HTH-TYPE TRANSCRIPTIONAL REGULATOR"/>
    <property type="match status" value="1"/>
</dbReference>
<dbReference type="SMART" id="SM00530">
    <property type="entry name" value="HTH_XRE"/>
    <property type="match status" value="1"/>
</dbReference>
<reference evidence="3" key="1">
    <citation type="submission" date="2023-03" db="EMBL/GenBank/DDBJ databases">
        <title>MT1 and MT2 Draft Genomes of Novel Species.</title>
        <authorList>
            <person name="Venkateswaran K."/>
        </authorList>
    </citation>
    <scope>NUCLEOTIDE SEQUENCE</scope>
    <source>
        <strain evidence="3">F6_3S_P_2</strain>
    </source>
</reference>
<organism evidence="3 4">
    <name type="scientific">Sporosarcina highlanderae</name>
    <dbReference type="NCBI Taxonomy" id="3035916"/>
    <lineage>
        <taxon>Bacteria</taxon>
        <taxon>Bacillati</taxon>
        <taxon>Bacillota</taxon>
        <taxon>Bacilli</taxon>
        <taxon>Bacillales</taxon>
        <taxon>Caryophanaceae</taxon>
        <taxon>Sporosarcina</taxon>
    </lineage>
</organism>